<dbReference type="InterPro" id="IPR003362">
    <property type="entry name" value="Bact_transf"/>
</dbReference>
<name>A0A1H5ZAD3_9BACT</name>
<feature type="transmembrane region" description="Helical" evidence="8">
    <location>
        <begin position="44"/>
        <end position="68"/>
    </location>
</feature>
<evidence type="ECO:0000256" key="1">
    <source>
        <dbReference type="ARBA" id="ARBA00004236"/>
    </source>
</evidence>
<evidence type="ECO:0000256" key="4">
    <source>
        <dbReference type="ARBA" id="ARBA00022679"/>
    </source>
</evidence>
<evidence type="ECO:0000256" key="8">
    <source>
        <dbReference type="SAM" id="Phobius"/>
    </source>
</evidence>
<evidence type="ECO:0000256" key="2">
    <source>
        <dbReference type="ARBA" id="ARBA00006464"/>
    </source>
</evidence>
<proteinExistence type="inferred from homology"/>
<evidence type="ECO:0000256" key="6">
    <source>
        <dbReference type="ARBA" id="ARBA00022989"/>
    </source>
</evidence>
<keyword evidence="6 8" id="KW-1133">Transmembrane helix</keyword>
<keyword evidence="5 8" id="KW-0812">Transmembrane</keyword>
<keyword evidence="3" id="KW-1003">Cell membrane</keyword>
<dbReference type="GO" id="GO:0005886">
    <property type="term" value="C:plasma membrane"/>
    <property type="evidence" value="ECO:0007669"/>
    <property type="project" value="UniProtKB-SubCell"/>
</dbReference>
<dbReference type="AlphaFoldDB" id="A0A1H5ZAD3"/>
<evidence type="ECO:0000256" key="7">
    <source>
        <dbReference type="ARBA" id="ARBA00023136"/>
    </source>
</evidence>
<reference evidence="10 11" key="1">
    <citation type="submission" date="2016-10" db="EMBL/GenBank/DDBJ databases">
        <authorList>
            <person name="de Groot N.N."/>
        </authorList>
    </citation>
    <scope>NUCLEOTIDE SEQUENCE [LARGE SCALE GENOMIC DNA]</scope>
    <source>
        <strain evidence="10 11">DSM 22489</strain>
    </source>
</reference>
<sequence>MGPTLAAKGKPGVTADPHRVLPLNLVRSARTRTTSLQYGVWKRFADLLCCLLLMPVALPIFAAVAMAVRLSSSGPVFYREQRVGKSGKLFRIYKFRSMYTKEYQREVLRYTECDVLQMRRRQDHKHMGDPRVTPVGRILRKLSLDELPQLMNVIRGEMSLVGPRPVVAAELQRYGADAYFYKLARPGITGLWQVSGRNDVSYEQRVRLDVTYCSEWSLWLDTLIMLRTVPAVVKTKGAY</sequence>
<evidence type="ECO:0000313" key="10">
    <source>
        <dbReference type="EMBL" id="SEG33024.1"/>
    </source>
</evidence>
<evidence type="ECO:0000256" key="5">
    <source>
        <dbReference type="ARBA" id="ARBA00022692"/>
    </source>
</evidence>
<evidence type="ECO:0000259" key="9">
    <source>
        <dbReference type="Pfam" id="PF02397"/>
    </source>
</evidence>
<organism evidence="10 11">
    <name type="scientific">Bryocella elongata</name>
    <dbReference type="NCBI Taxonomy" id="863522"/>
    <lineage>
        <taxon>Bacteria</taxon>
        <taxon>Pseudomonadati</taxon>
        <taxon>Acidobacteriota</taxon>
        <taxon>Terriglobia</taxon>
        <taxon>Terriglobales</taxon>
        <taxon>Acidobacteriaceae</taxon>
        <taxon>Bryocella</taxon>
    </lineage>
</organism>
<comment type="subcellular location">
    <subcellularLocation>
        <location evidence="1">Cell membrane</location>
    </subcellularLocation>
</comment>
<feature type="domain" description="Bacterial sugar transferase" evidence="9">
    <location>
        <begin position="42"/>
        <end position="234"/>
    </location>
</feature>
<keyword evidence="7 8" id="KW-0472">Membrane</keyword>
<dbReference type="PANTHER" id="PTHR30576:SF4">
    <property type="entry name" value="UNDECAPRENYL-PHOSPHATE GALACTOSE PHOSPHOTRANSFERASE"/>
    <property type="match status" value="1"/>
</dbReference>
<keyword evidence="11" id="KW-1185">Reference proteome</keyword>
<dbReference type="RefSeq" id="WP_268807283.1">
    <property type="nucleotide sequence ID" value="NZ_FNVA01000004.1"/>
</dbReference>
<dbReference type="Proteomes" id="UP000236728">
    <property type="component" value="Unassembled WGS sequence"/>
</dbReference>
<keyword evidence="4 10" id="KW-0808">Transferase</keyword>
<protein>
    <submittedName>
        <fullName evidence="10">Undecaprenyl-phosphate galactose phosphotransferase</fullName>
    </submittedName>
</protein>
<evidence type="ECO:0000256" key="3">
    <source>
        <dbReference type="ARBA" id="ARBA00022475"/>
    </source>
</evidence>
<gene>
    <name evidence="10" type="ORF">SAMN05421819_2535</name>
</gene>
<dbReference type="Pfam" id="PF02397">
    <property type="entry name" value="Bac_transf"/>
    <property type="match status" value="1"/>
</dbReference>
<evidence type="ECO:0000313" key="11">
    <source>
        <dbReference type="Proteomes" id="UP000236728"/>
    </source>
</evidence>
<accession>A0A1H5ZAD3</accession>
<comment type="similarity">
    <text evidence="2">Belongs to the bacterial sugar transferase family.</text>
</comment>
<dbReference type="GO" id="GO:0016780">
    <property type="term" value="F:phosphotransferase activity, for other substituted phosphate groups"/>
    <property type="evidence" value="ECO:0007669"/>
    <property type="project" value="TreeGrafter"/>
</dbReference>
<dbReference type="PANTHER" id="PTHR30576">
    <property type="entry name" value="COLANIC BIOSYNTHESIS UDP-GLUCOSE LIPID CARRIER TRANSFERASE"/>
    <property type="match status" value="1"/>
</dbReference>
<dbReference type="EMBL" id="FNVA01000004">
    <property type="protein sequence ID" value="SEG33024.1"/>
    <property type="molecule type" value="Genomic_DNA"/>
</dbReference>